<organism evidence="10 11">
    <name type="scientific">Glycocaulis albus</name>
    <dbReference type="NCBI Taxonomy" id="1382801"/>
    <lineage>
        <taxon>Bacteria</taxon>
        <taxon>Pseudomonadati</taxon>
        <taxon>Pseudomonadota</taxon>
        <taxon>Alphaproteobacteria</taxon>
        <taxon>Maricaulales</taxon>
        <taxon>Maricaulaceae</taxon>
        <taxon>Glycocaulis</taxon>
    </lineage>
</organism>
<keyword evidence="4" id="KW-1003">Cell membrane</keyword>
<feature type="transmembrane region" description="Helical" evidence="9">
    <location>
        <begin position="273"/>
        <end position="297"/>
    </location>
</feature>
<proteinExistence type="inferred from homology"/>
<comment type="caution">
    <text evidence="10">The sequence shown here is derived from an EMBL/GenBank/DDBJ whole genome shotgun (WGS) entry which is preliminary data.</text>
</comment>
<comment type="subcellular location">
    <subcellularLocation>
        <location evidence="1">Cell membrane</location>
        <topology evidence="1">Multi-pass membrane protein</topology>
    </subcellularLocation>
</comment>
<feature type="transmembrane region" description="Helical" evidence="9">
    <location>
        <begin position="12"/>
        <end position="31"/>
    </location>
</feature>
<feature type="transmembrane region" description="Helical" evidence="9">
    <location>
        <begin position="437"/>
        <end position="462"/>
    </location>
</feature>
<reference evidence="11" key="1">
    <citation type="journal article" date="2019" name="Int. J. Syst. Evol. Microbiol.">
        <title>The Global Catalogue of Microorganisms (GCM) 10K type strain sequencing project: providing services to taxonomists for standard genome sequencing and annotation.</title>
        <authorList>
            <consortium name="The Broad Institute Genomics Platform"/>
            <consortium name="The Broad Institute Genome Sequencing Center for Infectious Disease"/>
            <person name="Wu L."/>
            <person name="Ma J."/>
        </authorList>
    </citation>
    <scope>NUCLEOTIDE SEQUENCE [LARGE SCALE GENOMIC DNA]</scope>
    <source>
        <strain evidence="11">CGMCC 1.12766</strain>
    </source>
</reference>
<dbReference type="Pfam" id="PF02386">
    <property type="entry name" value="TrkH"/>
    <property type="match status" value="2"/>
</dbReference>
<accession>A0ABQ1XH31</accession>
<keyword evidence="3" id="KW-0813">Transport</keyword>
<dbReference type="InterPro" id="IPR003445">
    <property type="entry name" value="Cat_transpt"/>
</dbReference>
<evidence type="ECO:0000313" key="11">
    <source>
        <dbReference type="Proteomes" id="UP000648722"/>
    </source>
</evidence>
<evidence type="ECO:0000256" key="2">
    <source>
        <dbReference type="ARBA" id="ARBA00009137"/>
    </source>
</evidence>
<feature type="transmembrane region" description="Helical" evidence="9">
    <location>
        <begin position="317"/>
        <end position="339"/>
    </location>
</feature>
<feature type="transmembrane region" description="Helical" evidence="9">
    <location>
        <begin position="230"/>
        <end position="252"/>
    </location>
</feature>
<name>A0ABQ1XH31_9PROT</name>
<feature type="transmembrane region" description="Helical" evidence="9">
    <location>
        <begin position="178"/>
        <end position="202"/>
    </location>
</feature>
<dbReference type="RefSeq" id="WP_188451081.1">
    <property type="nucleotide sequence ID" value="NZ_BMFS01000002.1"/>
</dbReference>
<keyword evidence="6 9" id="KW-1133">Transmembrane helix</keyword>
<protein>
    <submittedName>
        <fullName evidence="10">Trk system potassium uptake protein</fullName>
    </submittedName>
</protein>
<gene>
    <name evidence="10" type="primary">trkH</name>
    <name evidence="10" type="ORF">GCM10007420_06110</name>
</gene>
<evidence type="ECO:0000313" key="10">
    <source>
        <dbReference type="EMBL" id="GGG93425.1"/>
    </source>
</evidence>
<feature type="transmembrane region" description="Helical" evidence="9">
    <location>
        <begin position="74"/>
        <end position="93"/>
    </location>
</feature>
<feature type="transmembrane region" description="Helical" evidence="9">
    <location>
        <begin position="377"/>
        <end position="400"/>
    </location>
</feature>
<evidence type="ECO:0000256" key="1">
    <source>
        <dbReference type="ARBA" id="ARBA00004651"/>
    </source>
</evidence>
<evidence type="ECO:0000256" key="9">
    <source>
        <dbReference type="SAM" id="Phobius"/>
    </source>
</evidence>
<evidence type="ECO:0000256" key="7">
    <source>
        <dbReference type="ARBA" id="ARBA00023065"/>
    </source>
</evidence>
<evidence type="ECO:0000256" key="5">
    <source>
        <dbReference type="ARBA" id="ARBA00022692"/>
    </source>
</evidence>
<sequence>MQPSPRTIRALGWSWLTIGLFALPVTLYATALGEVAAARGLGTCALIGIFAGGGCLAATLGLDRRVRAPAALRLLILGWMTGPLVAAPSFGAVSDGWVEAVFEAVSALTTTGATLTDPDTMPRSLVVWRSMLQWLGGLATLVLAVTVLAGLDDRRAGLRRSSLLTIESGDLFSNLGRALIRLGGVYAGITVIGFLALAFAGASSFEALNLSLSGISTGGYLPRGGELTEWLPGPAIAVLAALCVLGAGNMAVLYEHVSRGRVTRRFGDVRAMLILSVTCGVTVAIAVSPAAGIAGFFDALFAVTTAGYSVSPEGAGLPAIALLTLALAGGAAVSTSGGIKMARLRLLLKRAGRDILLLVQPSSVGDSRFAGRAVNEAALVSVWAYALAYPVVLALGALALGPFAADMGLAWSVAGAALTNAGPIAGQAYGDVGSGGLIIASILMILGRIEILPFAAVLFLLFSGD</sequence>
<keyword evidence="7" id="KW-0406">Ion transport</keyword>
<evidence type="ECO:0000256" key="6">
    <source>
        <dbReference type="ARBA" id="ARBA00022989"/>
    </source>
</evidence>
<feature type="transmembrane region" description="Helical" evidence="9">
    <location>
        <begin position="37"/>
        <end position="62"/>
    </location>
</feature>
<evidence type="ECO:0000256" key="8">
    <source>
        <dbReference type="ARBA" id="ARBA00023136"/>
    </source>
</evidence>
<dbReference type="Proteomes" id="UP000648722">
    <property type="component" value="Unassembled WGS sequence"/>
</dbReference>
<keyword evidence="11" id="KW-1185">Reference proteome</keyword>
<evidence type="ECO:0000256" key="3">
    <source>
        <dbReference type="ARBA" id="ARBA00022448"/>
    </source>
</evidence>
<dbReference type="PANTHER" id="PTHR32024">
    <property type="entry name" value="TRK SYSTEM POTASSIUM UPTAKE PROTEIN TRKG-RELATED"/>
    <property type="match status" value="1"/>
</dbReference>
<keyword evidence="5 9" id="KW-0812">Transmembrane</keyword>
<keyword evidence="8 9" id="KW-0472">Membrane</keyword>
<dbReference type="EMBL" id="BMFS01000002">
    <property type="protein sequence ID" value="GGG93425.1"/>
    <property type="molecule type" value="Genomic_DNA"/>
</dbReference>
<evidence type="ECO:0000256" key="4">
    <source>
        <dbReference type="ARBA" id="ARBA00022475"/>
    </source>
</evidence>
<dbReference type="PANTHER" id="PTHR32024:SF2">
    <property type="entry name" value="TRK SYSTEM POTASSIUM UPTAKE PROTEIN TRKG-RELATED"/>
    <property type="match status" value="1"/>
</dbReference>
<comment type="similarity">
    <text evidence="2">Belongs to the TrkH potassium transport family.</text>
</comment>
<feature type="transmembrane region" description="Helical" evidence="9">
    <location>
        <begin position="131"/>
        <end position="151"/>
    </location>
</feature>